<dbReference type="Gene3D" id="1.20.120.160">
    <property type="entry name" value="HPT domain"/>
    <property type="match status" value="1"/>
</dbReference>
<dbReference type="CDD" id="cd00088">
    <property type="entry name" value="HPT"/>
    <property type="match status" value="1"/>
</dbReference>
<feature type="domain" description="HPt" evidence="3">
    <location>
        <begin position="48"/>
        <end position="154"/>
    </location>
</feature>
<dbReference type="InterPro" id="IPR036641">
    <property type="entry name" value="HPT_dom_sf"/>
</dbReference>
<feature type="region of interest" description="Disordered" evidence="2">
    <location>
        <begin position="1"/>
        <end position="22"/>
    </location>
</feature>
<feature type="modified residue" description="Phosphohistidine" evidence="1">
    <location>
        <position position="87"/>
    </location>
</feature>
<dbReference type="Proteomes" id="UP000244073">
    <property type="component" value="Unassembled WGS sequence"/>
</dbReference>
<dbReference type="SUPFAM" id="SSF47226">
    <property type="entry name" value="Histidine-containing phosphotransfer domain, HPT domain"/>
    <property type="match status" value="1"/>
</dbReference>
<evidence type="ECO:0000256" key="1">
    <source>
        <dbReference type="PROSITE-ProRule" id="PRU00110"/>
    </source>
</evidence>
<dbReference type="EMBL" id="MSFN02000001">
    <property type="protein sequence ID" value="PTU24261.1"/>
    <property type="molecule type" value="Genomic_DNA"/>
</dbReference>
<evidence type="ECO:0000313" key="5">
    <source>
        <dbReference type="Proteomes" id="UP000244073"/>
    </source>
</evidence>
<protein>
    <recommendedName>
        <fullName evidence="3">HPt domain-containing protein</fullName>
    </recommendedName>
</protein>
<name>A0A2T5M6U7_9EURO</name>
<dbReference type="PANTHER" id="PTHR28242:SF52">
    <property type="entry name" value="PHOSPHORELAY INTERMEDIATE PROTEIN YPD1"/>
    <property type="match status" value="1"/>
</dbReference>
<dbReference type="AlphaFoldDB" id="A0A2T5M6U7"/>
<keyword evidence="1" id="KW-0597">Phosphoprotein</keyword>
<comment type="caution">
    <text evidence="4">The sequence shown here is derived from an EMBL/GenBank/DDBJ whole genome shotgun (WGS) entry which is preliminary data.</text>
</comment>
<dbReference type="GO" id="GO:0009927">
    <property type="term" value="F:histidine phosphotransfer kinase activity"/>
    <property type="evidence" value="ECO:0007669"/>
    <property type="project" value="InterPro"/>
</dbReference>
<proteinExistence type="predicted"/>
<evidence type="ECO:0000256" key="2">
    <source>
        <dbReference type="SAM" id="MobiDB-lite"/>
    </source>
</evidence>
<dbReference type="GO" id="GO:0043424">
    <property type="term" value="F:protein histidine kinase binding"/>
    <property type="evidence" value="ECO:0007669"/>
    <property type="project" value="InterPro"/>
</dbReference>
<organism evidence="4 5">
    <name type="scientific">Aspergillus ochraceoroseus IBT 24754</name>
    <dbReference type="NCBI Taxonomy" id="1392256"/>
    <lineage>
        <taxon>Eukaryota</taxon>
        <taxon>Fungi</taxon>
        <taxon>Dikarya</taxon>
        <taxon>Ascomycota</taxon>
        <taxon>Pezizomycotina</taxon>
        <taxon>Eurotiomycetes</taxon>
        <taxon>Eurotiomycetidae</taxon>
        <taxon>Eurotiales</taxon>
        <taxon>Aspergillaceae</taxon>
        <taxon>Aspergillus</taxon>
        <taxon>Aspergillus subgen. Nidulantes</taxon>
    </lineage>
</organism>
<dbReference type="GO" id="GO:0005634">
    <property type="term" value="C:nucleus"/>
    <property type="evidence" value="ECO:0007669"/>
    <property type="project" value="TreeGrafter"/>
</dbReference>
<gene>
    <name evidence="4" type="ORF">P175DRAFT_0449519</name>
</gene>
<reference evidence="4 5" key="1">
    <citation type="journal article" date="2018" name="Proc. Natl. Acad. Sci. U.S.A.">
        <title>Linking secondary metabolites to gene clusters through genome sequencing of six diverse Aspergillus species.</title>
        <authorList>
            <person name="Kaerboelling I."/>
            <person name="Vesth T.C."/>
            <person name="Frisvad J.C."/>
            <person name="Nybo J.L."/>
            <person name="Theobald S."/>
            <person name="Kuo A."/>
            <person name="Bowyer P."/>
            <person name="Matsuda Y."/>
            <person name="Mondo S."/>
            <person name="Lyhne E.K."/>
            <person name="Kogle M.E."/>
            <person name="Clum A."/>
            <person name="Lipzen A."/>
            <person name="Salamov A."/>
            <person name="Ngan C.Y."/>
            <person name="Daum C."/>
            <person name="Chiniquy J."/>
            <person name="Barry K."/>
            <person name="LaButti K."/>
            <person name="Haridas S."/>
            <person name="Simmons B.A."/>
            <person name="Magnuson J.K."/>
            <person name="Mortensen U.H."/>
            <person name="Larsen T.O."/>
            <person name="Grigoriev I.V."/>
            <person name="Baker S.E."/>
            <person name="Andersen M.R."/>
        </authorList>
    </citation>
    <scope>NUCLEOTIDE SEQUENCE [LARGE SCALE GENOMIC DNA]</scope>
    <source>
        <strain evidence="4 5">IBT 24754</strain>
    </source>
</reference>
<dbReference type="GO" id="GO:0000160">
    <property type="term" value="P:phosphorelay signal transduction system"/>
    <property type="evidence" value="ECO:0007669"/>
    <property type="project" value="InterPro"/>
</dbReference>
<dbReference type="PROSITE" id="PS50894">
    <property type="entry name" value="HPT"/>
    <property type="match status" value="1"/>
</dbReference>
<dbReference type="RefSeq" id="XP_040755653.1">
    <property type="nucleotide sequence ID" value="XM_040894443.1"/>
</dbReference>
<dbReference type="VEuPathDB" id="FungiDB:P175DRAFT_0449519"/>
<dbReference type="GO" id="GO:0005737">
    <property type="term" value="C:cytoplasm"/>
    <property type="evidence" value="ECO:0007669"/>
    <property type="project" value="TreeGrafter"/>
</dbReference>
<evidence type="ECO:0000313" key="4">
    <source>
        <dbReference type="EMBL" id="PTU24261.1"/>
    </source>
</evidence>
<dbReference type="PANTHER" id="PTHR28242">
    <property type="entry name" value="PHOSPHORELAY INTERMEDIATE PROTEIN YPD1"/>
    <property type="match status" value="1"/>
</dbReference>
<dbReference type="InterPro" id="IPR008207">
    <property type="entry name" value="Sig_transdc_His_kin_Hpt_dom"/>
</dbReference>
<dbReference type="InterPro" id="IPR045871">
    <property type="entry name" value="AHP1-5/YPD1"/>
</dbReference>
<dbReference type="FunFam" id="1.20.120.160:FF:000007">
    <property type="entry name" value="Multistep phosphorelay regulator 1"/>
    <property type="match status" value="1"/>
</dbReference>
<dbReference type="GeneID" id="63811325"/>
<dbReference type="Pfam" id="PF01627">
    <property type="entry name" value="Hpt"/>
    <property type="match status" value="1"/>
</dbReference>
<dbReference type="OrthoDB" id="1673781at2759"/>
<sequence>MASTTTTKTKAVEEPVRARPNPRTLADMADTIDQSTFEQILEMDDEGENDFSKGIVYGFFDQAEVTFKKMETAIKEESLVELSSLGHFLKGSSATIGLTKVKDACEKIQNYGAKKDETGSNDQPDEKVALQSIEKTLTTLKKDYKEAENFLREYFGESEPASS</sequence>
<evidence type="ECO:0000259" key="3">
    <source>
        <dbReference type="PROSITE" id="PS50894"/>
    </source>
</evidence>
<accession>A0A2T5M6U7</accession>